<name>A0A127FDR7_STEDE</name>
<sequence>MSNVSRILVTGATGAQGGSVTRHLLHTGKYKVRCLTRRPHSNTAVALERLGAEVVAGDLNDPVALRASLRDCDGVFGVTDFWEHHDKEYLQGCNLVDAIFGSSVQHTVLSTLPNTKQLSGGRISVPHFDTKARIEEYARSRQLAATYVHVAFYYENFIRHFPPRLQRDGSYAFSLPQGTTTLAGVAVEDVGGVIAGIFAESFWYRDKTIGIVGDELRCDEYAQIMKLATGRPIVYRYLAHNDFAALDFPGAKDLADMFEFNRLYIPNRQADLAKSCELYPEIRRFERWMKTNVGALEQAMDQAPAA</sequence>
<dbReference type="Gene3D" id="3.90.25.10">
    <property type="entry name" value="UDP-galactose 4-epimerase, domain 1"/>
    <property type="match status" value="1"/>
</dbReference>
<dbReference type="InterPro" id="IPR051164">
    <property type="entry name" value="NmrA-like_oxidored"/>
</dbReference>
<feature type="domain" description="NmrA-like" evidence="3">
    <location>
        <begin position="5"/>
        <end position="288"/>
    </location>
</feature>
<dbReference type="EMBL" id="CP011971">
    <property type="protein sequence ID" value="AMN47870.1"/>
    <property type="molecule type" value="Genomic_DNA"/>
</dbReference>
<dbReference type="Pfam" id="PF05368">
    <property type="entry name" value="NmrA"/>
    <property type="match status" value="1"/>
</dbReference>
<evidence type="ECO:0000256" key="1">
    <source>
        <dbReference type="ARBA" id="ARBA00006328"/>
    </source>
</evidence>
<organism evidence="4 5">
    <name type="scientific">Steroidobacter denitrificans</name>
    <dbReference type="NCBI Taxonomy" id="465721"/>
    <lineage>
        <taxon>Bacteria</taxon>
        <taxon>Pseudomonadati</taxon>
        <taxon>Pseudomonadota</taxon>
        <taxon>Gammaproteobacteria</taxon>
        <taxon>Steroidobacterales</taxon>
        <taxon>Steroidobacteraceae</taxon>
        <taxon>Steroidobacter</taxon>
    </lineage>
</organism>
<dbReference type="RefSeq" id="WP_066921601.1">
    <property type="nucleotide sequence ID" value="NZ_CP011971.1"/>
</dbReference>
<accession>A0A127FDR7</accession>
<keyword evidence="5" id="KW-1185">Reference proteome</keyword>
<evidence type="ECO:0000256" key="2">
    <source>
        <dbReference type="ARBA" id="ARBA00022857"/>
    </source>
</evidence>
<protein>
    <recommendedName>
        <fullName evidence="3">NmrA-like domain-containing protein</fullName>
    </recommendedName>
</protein>
<dbReference type="SUPFAM" id="SSF51735">
    <property type="entry name" value="NAD(P)-binding Rossmann-fold domains"/>
    <property type="match status" value="1"/>
</dbReference>
<dbReference type="PATRIC" id="fig|465721.4.peg.2634"/>
<gene>
    <name evidence="4" type="ORF">ACG33_12325</name>
</gene>
<dbReference type="Gene3D" id="3.40.50.720">
    <property type="entry name" value="NAD(P)-binding Rossmann-like Domain"/>
    <property type="match status" value="1"/>
</dbReference>
<dbReference type="STRING" id="465721.ACG33_12325"/>
<dbReference type="PANTHER" id="PTHR42748:SF7">
    <property type="entry name" value="NMRA LIKE REDOX SENSOR 1-RELATED"/>
    <property type="match status" value="1"/>
</dbReference>
<dbReference type="OrthoDB" id="9798669at2"/>
<comment type="similarity">
    <text evidence="1">Belongs to the NmrA-type oxidoreductase family.</text>
</comment>
<dbReference type="CDD" id="cd05251">
    <property type="entry name" value="NmrA_like_SDR_a"/>
    <property type="match status" value="1"/>
</dbReference>
<dbReference type="InterPro" id="IPR036291">
    <property type="entry name" value="NAD(P)-bd_dom_sf"/>
</dbReference>
<dbReference type="InterPro" id="IPR008030">
    <property type="entry name" value="NmrA-like"/>
</dbReference>
<reference evidence="4 5" key="1">
    <citation type="submission" date="2015-06" db="EMBL/GenBank/DDBJ databases">
        <title>A Comprehensive Approach to Explore the Metabolic and Phylogenetic Diversity of Bacterial Steroid Degradation in the Environment: Testosterone as an Example.</title>
        <authorList>
            <person name="Yang F.-C."/>
            <person name="Chen Y.-L."/>
            <person name="Yu C.-P."/>
            <person name="Tang S.-L."/>
            <person name="Wang P.-H."/>
            <person name="Ismail W."/>
            <person name="Wang C.-H."/>
            <person name="Yang C.-Y."/>
            <person name="Chiang Y.-R."/>
        </authorList>
    </citation>
    <scope>NUCLEOTIDE SEQUENCE [LARGE SCALE GENOMIC DNA]</scope>
    <source>
        <strain evidence="4 5">DSM 18526</strain>
    </source>
</reference>
<dbReference type="AlphaFoldDB" id="A0A127FDR7"/>
<proteinExistence type="inferred from homology"/>
<dbReference type="KEGG" id="sdf:ACG33_12325"/>
<evidence type="ECO:0000259" key="3">
    <source>
        <dbReference type="Pfam" id="PF05368"/>
    </source>
</evidence>
<evidence type="ECO:0000313" key="5">
    <source>
        <dbReference type="Proteomes" id="UP000070250"/>
    </source>
</evidence>
<evidence type="ECO:0000313" key="4">
    <source>
        <dbReference type="EMBL" id="AMN47870.1"/>
    </source>
</evidence>
<dbReference type="PANTHER" id="PTHR42748">
    <property type="entry name" value="NITROGEN METABOLITE REPRESSION PROTEIN NMRA FAMILY MEMBER"/>
    <property type="match status" value="1"/>
</dbReference>
<dbReference type="Proteomes" id="UP000070250">
    <property type="component" value="Chromosome"/>
</dbReference>
<keyword evidence="2" id="KW-0521">NADP</keyword>